<feature type="domain" description="DUF447" evidence="2">
    <location>
        <begin position="124"/>
        <end position="175"/>
    </location>
</feature>
<protein>
    <submittedName>
        <fullName evidence="3">Tetrahydromethanopterin synthesis protein</fullName>
    </submittedName>
</protein>
<dbReference type="Gene3D" id="1.20.58.290">
    <property type="entry name" value="Hypothetical membrane protein ta0354_69_121"/>
    <property type="match status" value="1"/>
</dbReference>
<feature type="domain" description="DUF447" evidence="1">
    <location>
        <begin position="4"/>
        <end position="115"/>
    </location>
</feature>
<dbReference type="PATRIC" id="fig|1632867.3.peg.178"/>
<dbReference type="OrthoDB" id="2112021at2"/>
<evidence type="ECO:0000313" key="4">
    <source>
        <dbReference type="Proteomes" id="UP000033684"/>
    </source>
</evidence>
<dbReference type="Pfam" id="PF04289">
    <property type="entry name" value="DUF447_N"/>
    <property type="match status" value="1"/>
</dbReference>
<organism evidence="3 4">
    <name type="scientific">Methylocucumis oryzae</name>
    <dbReference type="NCBI Taxonomy" id="1632867"/>
    <lineage>
        <taxon>Bacteria</taxon>
        <taxon>Pseudomonadati</taxon>
        <taxon>Pseudomonadota</taxon>
        <taxon>Gammaproteobacteria</taxon>
        <taxon>Methylococcales</taxon>
        <taxon>Methylococcaceae</taxon>
        <taxon>Methylocucumis</taxon>
    </lineage>
</organism>
<dbReference type="RefSeq" id="WP_045779219.1">
    <property type="nucleotide sequence ID" value="NZ_LAJX01000104.1"/>
</dbReference>
<reference evidence="3 4" key="2">
    <citation type="journal article" date="2016" name="Microb. Ecol.">
        <title>Genome Characteristics of a Novel Type I Methanotroph (Sn10-6) Isolated from a Flooded Indian Rice Field.</title>
        <authorList>
            <person name="Rahalkar M.C."/>
            <person name="Pandit P.S."/>
            <person name="Dhakephalkar P.K."/>
            <person name="Pore S."/>
            <person name="Arora P."/>
            <person name="Kapse N."/>
        </authorList>
    </citation>
    <scope>NUCLEOTIDE SEQUENCE [LARGE SCALE GENOMIC DNA]</scope>
    <source>
        <strain evidence="3 4">Sn10-6</strain>
    </source>
</reference>
<accession>A0A0F3ILU1</accession>
<dbReference type="InterPro" id="IPR012349">
    <property type="entry name" value="Split_barrel_FMN-bd"/>
</dbReference>
<keyword evidence="4" id="KW-1185">Reference proteome</keyword>
<dbReference type="InterPro" id="IPR049288">
    <property type="entry name" value="DUF447_C"/>
</dbReference>
<evidence type="ECO:0000259" key="1">
    <source>
        <dbReference type="Pfam" id="PF04289"/>
    </source>
</evidence>
<dbReference type="AlphaFoldDB" id="A0A0F3ILU1"/>
<name>A0A0F3ILU1_9GAMM</name>
<dbReference type="Proteomes" id="UP000033684">
    <property type="component" value="Unassembled WGS sequence"/>
</dbReference>
<dbReference type="Pfam" id="PF20766">
    <property type="entry name" value="DUF447_C"/>
    <property type="match status" value="1"/>
</dbReference>
<dbReference type="InterPro" id="IPR007386">
    <property type="entry name" value="DUF447_N"/>
</dbReference>
<reference evidence="4" key="1">
    <citation type="submission" date="2015-03" db="EMBL/GenBank/DDBJ databases">
        <title>Draft genome sequence of a novel methanotroph (Sn10-6) isolated from flooded ricefield rhizosphere in India.</title>
        <authorList>
            <person name="Pandit P.S."/>
            <person name="Pore S.D."/>
            <person name="Arora P."/>
            <person name="Kapse N.G."/>
            <person name="Dhakephalkar P.K."/>
            <person name="Rahalkar M.C."/>
        </authorList>
    </citation>
    <scope>NUCLEOTIDE SEQUENCE [LARGE SCALE GENOMIC DNA]</scope>
    <source>
        <strain evidence="4">Sn10-6</strain>
    </source>
</reference>
<dbReference type="SUPFAM" id="SSF50475">
    <property type="entry name" value="FMN-binding split barrel"/>
    <property type="match status" value="1"/>
</dbReference>
<evidence type="ECO:0000259" key="2">
    <source>
        <dbReference type="Pfam" id="PF20766"/>
    </source>
</evidence>
<proteinExistence type="predicted"/>
<gene>
    <name evidence="3" type="ORF">VZ94_10640</name>
</gene>
<sequence length="187" mass="20901">MIQETIVTTVNSQGLAHIAPMGVHVHEQGFIILPFKPSTTLTNLLENPYAVLNYCDDVRVFAGCLTGRRDWPLQPAEHIPVPRLTNALAHTEVKLTHIDDDAVRPKLYCTAVHTANHAPFMGFNRAQYAVLEAAILVSRLHLLPIAKINAELDYLRIGLEKTAGEREQIAWSWLMTAIEDFKQQGLS</sequence>
<dbReference type="Gene3D" id="2.30.110.10">
    <property type="entry name" value="Electron Transport, Fmn-binding Protein, Chain A"/>
    <property type="match status" value="1"/>
</dbReference>
<comment type="caution">
    <text evidence="3">The sequence shown here is derived from an EMBL/GenBank/DDBJ whole genome shotgun (WGS) entry which is preliminary data.</text>
</comment>
<evidence type="ECO:0000313" key="3">
    <source>
        <dbReference type="EMBL" id="KJV06529.1"/>
    </source>
</evidence>
<dbReference type="EMBL" id="LAJX01000104">
    <property type="protein sequence ID" value="KJV06529.1"/>
    <property type="molecule type" value="Genomic_DNA"/>
</dbReference>